<keyword evidence="2" id="KW-0472">Membrane</keyword>
<feature type="compositionally biased region" description="Low complexity" evidence="1">
    <location>
        <begin position="9"/>
        <end position="22"/>
    </location>
</feature>
<evidence type="ECO:0000256" key="2">
    <source>
        <dbReference type="SAM" id="Phobius"/>
    </source>
</evidence>
<accession>A0ABR0NJX4</accession>
<comment type="caution">
    <text evidence="3">The sequence shown here is derived from an EMBL/GenBank/DDBJ whole genome shotgun (WGS) entry which is preliminary data.</text>
</comment>
<proteinExistence type="predicted"/>
<keyword evidence="2" id="KW-1133">Transmembrane helix</keyword>
<feature type="region of interest" description="Disordered" evidence="1">
    <location>
        <begin position="70"/>
        <end position="96"/>
    </location>
</feature>
<feature type="compositionally biased region" description="Polar residues" evidence="1">
    <location>
        <begin position="85"/>
        <end position="96"/>
    </location>
</feature>
<organism evidence="3 4">
    <name type="scientific">Gossypium arboreum</name>
    <name type="common">Tree cotton</name>
    <name type="synonym">Gossypium nanking</name>
    <dbReference type="NCBI Taxonomy" id="29729"/>
    <lineage>
        <taxon>Eukaryota</taxon>
        <taxon>Viridiplantae</taxon>
        <taxon>Streptophyta</taxon>
        <taxon>Embryophyta</taxon>
        <taxon>Tracheophyta</taxon>
        <taxon>Spermatophyta</taxon>
        <taxon>Magnoliopsida</taxon>
        <taxon>eudicotyledons</taxon>
        <taxon>Gunneridae</taxon>
        <taxon>Pentapetalae</taxon>
        <taxon>rosids</taxon>
        <taxon>malvids</taxon>
        <taxon>Malvales</taxon>
        <taxon>Malvaceae</taxon>
        <taxon>Malvoideae</taxon>
        <taxon>Gossypium</taxon>
    </lineage>
</organism>
<protein>
    <submittedName>
        <fullName evidence="3">Uncharacterized protein</fullName>
    </submittedName>
</protein>
<name>A0ABR0NJX4_GOSAR</name>
<reference evidence="3 4" key="1">
    <citation type="submission" date="2023-03" db="EMBL/GenBank/DDBJ databases">
        <title>WGS of Gossypium arboreum.</title>
        <authorList>
            <person name="Yu D."/>
        </authorList>
    </citation>
    <scope>NUCLEOTIDE SEQUENCE [LARGE SCALE GENOMIC DNA]</scope>
    <source>
        <tissue evidence="3">Leaf</tissue>
    </source>
</reference>
<keyword evidence="2" id="KW-0812">Transmembrane</keyword>
<dbReference type="EMBL" id="JARKNE010000010">
    <property type="protein sequence ID" value="KAK5795298.1"/>
    <property type="molecule type" value="Genomic_DNA"/>
</dbReference>
<gene>
    <name evidence="3" type="ORF">PVK06_036559</name>
</gene>
<keyword evidence="4" id="KW-1185">Reference proteome</keyword>
<evidence type="ECO:0000313" key="3">
    <source>
        <dbReference type="EMBL" id="KAK5795298.1"/>
    </source>
</evidence>
<evidence type="ECO:0000313" key="4">
    <source>
        <dbReference type="Proteomes" id="UP001358586"/>
    </source>
</evidence>
<feature type="transmembrane region" description="Helical" evidence="2">
    <location>
        <begin position="134"/>
        <end position="153"/>
    </location>
</feature>
<dbReference type="Proteomes" id="UP001358586">
    <property type="component" value="Chromosome 10"/>
</dbReference>
<feature type="region of interest" description="Disordered" evidence="1">
    <location>
        <begin position="1"/>
        <end position="50"/>
    </location>
</feature>
<evidence type="ECO:0000256" key="1">
    <source>
        <dbReference type="SAM" id="MobiDB-lite"/>
    </source>
</evidence>
<sequence>MLSKARGLSGSSSSLPNTSISSFPTEPLKEKMSRSQKWATRAGPEKKGMAHEMRNTVLVVTMLIVTTTYDASLNPPKKPDDSPSMKSQVSLSQDQRLNSHTFSHKTDINSASIPNPSAMDVSKEDACTFESSSFWFYNTLTFWAAVFLIALLLPPHSFS</sequence>